<organism evidence="1 2">
    <name type="scientific">Nelumbo nucifera</name>
    <name type="common">Sacred lotus</name>
    <dbReference type="NCBI Taxonomy" id="4432"/>
    <lineage>
        <taxon>Eukaryota</taxon>
        <taxon>Viridiplantae</taxon>
        <taxon>Streptophyta</taxon>
        <taxon>Embryophyta</taxon>
        <taxon>Tracheophyta</taxon>
        <taxon>Spermatophyta</taxon>
        <taxon>Magnoliopsida</taxon>
        <taxon>Proteales</taxon>
        <taxon>Nelumbonaceae</taxon>
        <taxon>Nelumbo</taxon>
    </lineage>
</organism>
<evidence type="ECO:0000313" key="2">
    <source>
        <dbReference type="Proteomes" id="UP000607653"/>
    </source>
</evidence>
<dbReference type="AlphaFoldDB" id="A0A822Z2E4"/>
<reference evidence="1 2" key="1">
    <citation type="journal article" date="2020" name="Mol. Biol. Evol.">
        <title>Distinct Expression and Methylation Patterns for Genes with Different Fates following a Single Whole-Genome Duplication in Flowering Plants.</title>
        <authorList>
            <person name="Shi T."/>
            <person name="Rahmani R.S."/>
            <person name="Gugger P.F."/>
            <person name="Wang M."/>
            <person name="Li H."/>
            <person name="Zhang Y."/>
            <person name="Li Z."/>
            <person name="Wang Q."/>
            <person name="Van de Peer Y."/>
            <person name="Marchal K."/>
            <person name="Chen J."/>
        </authorList>
    </citation>
    <scope>NUCLEOTIDE SEQUENCE [LARGE SCALE GENOMIC DNA]</scope>
    <source>
        <tissue evidence="1">Leaf</tissue>
    </source>
</reference>
<keyword evidence="2" id="KW-1185">Reference proteome</keyword>
<gene>
    <name evidence="1" type="ORF">HUJ06_007797</name>
</gene>
<dbReference type="Proteomes" id="UP000607653">
    <property type="component" value="Unassembled WGS sequence"/>
</dbReference>
<protein>
    <submittedName>
        <fullName evidence="1">Uncharacterized protein</fullName>
    </submittedName>
</protein>
<accession>A0A822Z2E4</accession>
<comment type="caution">
    <text evidence="1">The sequence shown here is derived from an EMBL/GenBank/DDBJ whole genome shotgun (WGS) entry which is preliminary data.</text>
</comment>
<evidence type="ECO:0000313" key="1">
    <source>
        <dbReference type="EMBL" id="DAD37156.1"/>
    </source>
</evidence>
<sequence>MNHARFTRSTGFSWNLKNITLNSPSALSLPFLLRPKSTPNLKIDRINLGGEIPTRAYYMQSLLLAQ</sequence>
<dbReference type="EMBL" id="DUZY01000004">
    <property type="protein sequence ID" value="DAD37156.1"/>
    <property type="molecule type" value="Genomic_DNA"/>
</dbReference>
<name>A0A822Z2E4_NELNU</name>
<proteinExistence type="predicted"/>